<evidence type="ECO:0000313" key="2">
    <source>
        <dbReference type="EMBL" id="ORZ05603.1"/>
    </source>
</evidence>
<accession>A0A1X2HYW2</accession>
<feature type="chain" id="PRO_5013389901" description="Secreted protein" evidence="1">
    <location>
        <begin position="22"/>
        <end position="87"/>
    </location>
</feature>
<dbReference type="EMBL" id="MCGE01000043">
    <property type="protein sequence ID" value="ORZ05603.1"/>
    <property type="molecule type" value="Genomic_DNA"/>
</dbReference>
<evidence type="ECO:0008006" key="4">
    <source>
        <dbReference type="Google" id="ProtNLM"/>
    </source>
</evidence>
<keyword evidence="3" id="KW-1185">Reference proteome</keyword>
<evidence type="ECO:0000313" key="3">
    <source>
        <dbReference type="Proteomes" id="UP000193560"/>
    </source>
</evidence>
<protein>
    <recommendedName>
        <fullName evidence="4">Secreted protein</fullName>
    </recommendedName>
</protein>
<proteinExistence type="predicted"/>
<sequence length="87" mass="9709">MTLKQLLSFIFVLSLVGDAMATHCKARSGLQFSACNNNPINLYEEWISCNCEGQTVNCHGAQNDFTICDGQSYVYPNQVVYNCFIVC</sequence>
<organism evidence="2 3">
    <name type="scientific">Absidia repens</name>
    <dbReference type="NCBI Taxonomy" id="90262"/>
    <lineage>
        <taxon>Eukaryota</taxon>
        <taxon>Fungi</taxon>
        <taxon>Fungi incertae sedis</taxon>
        <taxon>Mucoromycota</taxon>
        <taxon>Mucoromycotina</taxon>
        <taxon>Mucoromycetes</taxon>
        <taxon>Mucorales</taxon>
        <taxon>Cunninghamellaceae</taxon>
        <taxon>Absidia</taxon>
    </lineage>
</organism>
<reference evidence="2 3" key="1">
    <citation type="submission" date="2016-07" db="EMBL/GenBank/DDBJ databases">
        <title>Pervasive Adenine N6-methylation of Active Genes in Fungi.</title>
        <authorList>
            <consortium name="DOE Joint Genome Institute"/>
            <person name="Mondo S.J."/>
            <person name="Dannebaum R.O."/>
            <person name="Kuo R.C."/>
            <person name="Labutti K."/>
            <person name="Haridas S."/>
            <person name="Kuo A."/>
            <person name="Salamov A."/>
            <person name="Ahrendt S.R."/>
            <person name="Lipzen A."/>
            <person name="Sullivan W."/>
            <person name="Andreopoulos W.B."/>
            <person name="Clum A."/>
            <person name="Lindquist E."/>
            <person name="Daum C."/>
            <person name="Ramamoorthy G.K."/>
            <person name="Gryganskyi A."/>
            <person name="Culley D."/>
            <person name="Magnuson J.K."/>
            <person name="James T.Y."/>
            <person name="O'Malley M.A."/>
            <person name="Stajich J.E."/>
            <person name="Spatafora J.W."/>
            <person name="Visel A."/>
            <person name="Grigoriev I.V."/>
        </authorList>
    </citation>
    <scope>NUCLEOTIDE SEQUENCE [LARGE SCALE GENOMIC DNA]</scope>
    <source>
        <strain evidence="2 3">NRRL 1336</strain>
    </source>
</reference>
<feature type="signal peptide" evidence="1">
    <location>
        <begin position="1"/>
        <end position="21"/>
    </location>
</feature>
<comment type="caution">
    <text evidence="2">The sequence shown here is derived from an EMBL/GenBank/DDBJ whole genome shotgun (WGS) entry which is preliminary data.</text>
</comment>
<dbReference type="AlphaFoldDB" id="A0A1X2HYW2"/>
<evidence type="ECO:0000256" key="1">
    <source>
        <dbReference type="SAM" id="SignalP"/>
    </source>
</evidence>
<name>A0A1X2HYW2_9FUNG</name>
<keyword evidence="1" id="KW-0732">Signal</keyword>
<dbReference type="Proteomes" id="UP000193560">
    <property type="component" value="Unassembled WGS sequence"/>
</dbReference>
<gene>
    <name evidence="2" type="ORF">BCR42DRAFT_427958</name>
</gene>